<evidence type="ECO:0000259" key="2">
    <source>
        <dbReference type="Pfam" id="PF12167"/>
    </source>
</evidence>
<accession>A0A930BT60</accession>
<dbReference type="EMBL" id="JABZMI010000238">
    <property type="protein sequence ID" value="MBF1165604.1"/>
    <property type="molecule type" value="Genomic_DNA"/>
</dbReference>
<dbReference type="GO" id="GO:0003677">
    <property type="term" value="F:DNA binding"/>
    <property type="evidence" value="ECO:0007669"/>
    <property type="project" value="UniProtKB-KW"/>
</dbReference>
<dbReference type="InterPro" id="IPR010998">
    <property type="entry name" value="Integrase_recombinase_N"/>
</dbReference>
<sequence length="138" mass="15725">MGSIRKHSQTGALFFDFRYQGFRCREYTALPDSATNRKKMQKMVDAIDESIAVGTFNYRQFFPSSKNAAKFERGLPASAKAVSGTNSAAVKPTPLFKDFADIWFGEKEIEWRTSHKKTVRDDIDKRLIPRFGDMMVGN</sequence>
<evidence type="ECO:0000313" key="5">
    <source>
        <dbReference type="Proteomes" id="UP000718593"/>
    </source>
</evidence>
<feature type="non-terminal residue" evidence="4">
    <location>
        <position position="138"/>
    </location>
</feature>
<proteinExistence type="predicted"/>
<evidence type="ECO:0000256" key="1">
    <source>
        <dbReference type="ARBA" id="ARBA00023125"/>
    </source>
</evidence>
<feature type="domain" description="Min27-like integrase DNA-binding" evidence="2">
    <location>
        <begin position="1"/>
        <end position="66"/>
    </location>
</feature>
<keyword evidence="1" id="KW-0238">DNA-binding</keyword>
<gene>
    <name evidence="4" type="ORF">HXL68_11255</name>
</gene>
<dbReference type="Gene3D" id="1.10.150.130">
    <property type="match status" value="1"/>
</dbReference>
<evidence type="ECO:0000259" key="3">
    <source>
        <dbReference type="Pfam" id="PF14659"/>
    </source>
</evidence>
<feature type="domain" description="Integrase SAM-like N-terminal" evidence="3">
    <location>
        <begin position="96"/>
        <end position="135"/>
    </location>
</feature>
<dbReference type="InterPro" id="IPR004107">
    <property type="entry name" value="Integrase_SAM-like_N"/>
</dbReference>
<dbReference type="AlphaFoldDB" id="A0A930BT60"/>
<organism evidence="4 5">
    <name type="scientific">Dechloromonas agitata</name>
    <dbReference type="NCBI Taxonomy" id="73030"/>
    <lineage>
        <taxon>Bacteria</taxon>
        <taxon>Pseudomonadati</taxon>
        <taxon>Pseudomonadota</taxon>
        <taxon>Betaproteobacteria</taxon>
        <taxon>Rhodocyclales</taxon>
        <taxon>Azonexaceae</taxon>
        <taxon>Dechloromonas</taxon>
    </lineage>
</organism>
<comment type="caution">
    <text evidence="4">The sequence shown here is derived from an EMBL/GenBank/DDBJ whole genome shotgun (WGS) entry which is preliminary data.</text>
</comment>
<evidence type="ECO:0000313" key="4">
    <source>
        <dbReference type="EMBL" id="MBF1165604.1"/>
    </source>
</evidence>
<dbReference type="InterPro" id="IPR022000">
    <property type="entry name" value="Min27-like_integrase_DNA_bind"/>
</dbReference>
<protein>
    <submittedName>
        <fullName evidence="4">DUF3596 domain-containing protein</fullName>
    </submittedName>
</protein>
<reference evidence="4" key="1">
    <citation type="submission" date="2020-04" db="EMBL/GenBank/DDBJ databases">
        <title>Deep metagenomics examines the oral microbiome during advanced dental caries in children, revealing novel taxa and co-occurrences with host molecules.</title>
        <authorList>
            <person name="Baker J.L."/>
            <person name="Morton J.T."/>
            <person name="Dinis M."/>
            <person name="Alvarez R."/>
            <person name="Tran N.C."/>
            <person name="Knight R."/>
            <person name="Edlund A."/>
        </authorList>
    </citation>
    <scope>NUCLEOTIDE SEQUENCE</scope>
    <source>
        <strain evidence="4">JCVI_32_bin.24</strain>
    </source>
</reference>
<name>A0A930BT60_9RHOO</name>
<dbReference type="Pfam" id="PF14659">
    <property type="entry name" value="Phage_int_SAM_3"/>
    <property type="match status" value="1"/>
</dbReference>
<dbReference type="Pfam" id="PF12167">
    <property type="entry name" value="Arm-DNA-bind_2"/>
    <property type="match status" value="1"/>
</dbReference>
<dbReference type="Proteomes" id="UP000718593">
    <property type="component" value="Unassembled WGS sequence"/>
</dbReference>